<evidence type="ECO:0008006" key="4">
    <source>
        <dbReference type="Google" id="ProtNLM"/>
    </source>
</evidence>
<accession>A0A833T2E6</accession>
<sequence>MHAYSAAVLMGLLMVAEGAYVSTTSCAHSAPNPTIQRYEPESIPTRLAPNRLLREPETTEASNEDRVVSIHAGIEKLSDLIKTGVSKVHGYLNLGPSATRDQPAEEILRIYKLDDGIEKALVSPNLKAMESHVKELSTKNRKSEASVIGILTSHYGDDAVAKALVTAQKTVQSDDDVKTIWRLRNAQLSSWFSSDKSVDDVFTLLKLRHDDYLALASPKMEVLDDYMKLINRVTSGQETLLNVLTKGFGGEQTMAKLLLRGKEEPQTRELATALQNALLNRWVTDKFQPESVLKKLKLDRDLMNALSDPTRHTLTSYIAVFNTRNPGKKASFIGTLSAHYGDEMVANVLIAASRNGNTRRMAKQLRTDQLSDWLNNQKSADEVFSLLKLRADLPNIDGALASGKLKLLEDYIKLFNREKAGDETLLKTLTTGFDGESNLAKALLTAEINPHSNKMVVKLQGELLNQWLLKGLKPESVLKNLGLDRGMKEVLSDPNRHFLTKYIWEYNSRNRFDRTSLIWTLSAHYGDDVVARALAVAKGDSGLARTAAILQRQQLEGWLSSGKSADDVFTLLRIRADDFLPLNSQNLETLEDFVWLLNLKNRRIQTNIFTVVENKFGGDVQLARAVVKALNEADERGLRDSVGIASRYRSKLFGRWFDKSIEPKDVYAMILKVNGASADALEKSIVSRYTAFYKKRLAKAFTFDSPRRL</sequence>
<dbReference type="Proteomes" id="UP000602510">
    <property type="component" value="Unassembled WGS sequence"/>
</dbReference>
<gene>
    <name evidence="2" type="ORF">GN244_ATG02690</name>
</gene>
<evidence type="ECO:0000256" key="1">
    <source>
        <dbReference type="SAM" id="SignalP"/>
    </source>
</evidence>
<evidence type="ECO:0000313" key="2">
    <source>
        <dbReference type="EMBL" id="KAF4044983.1"/>
    </source>
</evidence>
<name>A0A833T2E6_PHYIN</name>
<feature type="signal peptide" evidence="1">
    <location>
        <begin position="1"/>
        <end position="18"/>
    </location>
</feature>
<feature type="chain" id="PRO_5032836613" description="Secreted RxLR effector peptide protein" evidence="1">
    <location>
        <begin position="19"/>
        <end position="709"/>
    </location>
</feature>
<dbReference type="EMBL" id="WSZM01000057">
    <property type="protein sequence ID" value="KAF4044983.1"/>
    <property type="molecule type" value="Genomic_DNA"/>
</dbReference>
<keyword evidence="1" id="KW-0732">Signal</keyword>
<proteinExistence type="predicted"/>
<keyword evidence="3" id="KW-1185">Reference proteome</keyword>
<comment type="caution">
    <text evidence="2">The sequence shown here is derived from an EMBL/GenBank/DDBJ whole genome shotgun (WGS) entry which is preliminary data.</text>
</comment>
<reference evidence="2" key="1">
    <citation type="submission" date="2020-04" db="EMBL/GenBank/DDBJ databases">
        <title>Hybrid Assembly of Korean Phytophthora infestans isolates.</title>
        <authorList>
            <person name="Prokchorchik M."/>
            <person name="Lee Y."/>
            <person name="Seo J."/>
            <person name="Cho J.-H."/>
            <person name="Park Y.-E."/>
            <person name="Jang D.-C."/>
            <person name="Im J.-S."/>
            <person name="Choi J.-G."/>
            <person name="Park H.-J."/>
            <person name="Lee G.-B."/>
            <person name="Lee Y.-G."/>
            <person name="Hong S.-Y."/>
            <person name="Cho K."/>
            <person name="Sohn K.H."/>
        </authorList>
    </citation>
    <scope>NUCLEOTIDE SEQUENCE</scope>
    <source>
        <strain evidence="2">KR_1_A1</strain>
    </source>
</reference>
<organism evidence="2 3">
    <name type="scientific">Phytophthora infestans</name>
    <name type="common">Potato late blight agent</name>
    <name type="synonym">Botrytis infestans</name>
    <dbReference type="NCBI Taxonomy" id="4787"/>
    <lineage>
        <taxon>Eukaryota</taxon>
        <taxon>Sar</taxon>
        <taxon>Stramenopiles</taxon>
        <taxon>Oomycota</taxon>
        <taxon>Peronosporomycetes</taxon>
        <taxon>Peronosporales</taxon>
        <taxon>Peronosporaceae</taxon>
        <taxon>Phytophthora</taxon>
    </lineage>
</organism>
<evidence type="ECO:0000313" key="3">
    <source>
        <dbReference type="Proteomes" id="UP000602510"/>
    </source>
</evidence>
<dbReference type="AlphaFoldDB" id="A0A833T2E6"/>
<protein>
    <recommendedName>
        <fullName evidence="4">Secreted RxLR effector peptide protein</fullName>
    </recommendedName>
</protein>